<dbReference type="InterPro" id="IPR038765">
    <property type="entry name" value="Papain-like_cys_pep_sf"/>
</dbReference>
<evidence type="ECO:0000313" key="1">
    <source>
        <dbReference type="EMBL" id="GMN70326.1"/>
    </source>
</evidence>
<proteinExistence type="predicted"/>
<gene>
    <name evidence="1" type="ORF">TIFTF001_039371</name>
</gene>
<reference evidence="1" key="1">
    <citation type="submission" date="2023-07" db="EMBL/GenBank/DDBJ databases">
        <title>draft genome sequence of fig (Ficus carica).</title>
        <authorList>
            <person name="Takahashi T."/>
            <person name="Nishimura K."/>
        </authorList>
    </citation>
    <scope>NUCLEOTIDE SEQUENCE</scope>
</reference>
<protein>
    <submittedName>
        <fullName evidence="1">Uncharacterized protein</fullName>
    </submittedName>
</protein>
<dbReference type="EMBL" id="BTGU01001107">
    <property type="protein sequence ID" value="GMN70326.1"/>
    <property type="molecule type" value="Genomic_DNA"/>
</dbReference>
<dbReference type="Proteomes" id="UP001187192">
    <property type="component" value="Unassembled WGS sequence"/>
</dbReference>
<dbReference type="AlphaFoldDB" id="A0AA88JFS2"/>
<keyword evidence="2" id="KW-1185">Reference proteome</keyword>
<name>A0AA88JFS2_FICCA</name>
<accession>A0AA88JFS2</accession>
<dbReference type="SUPFAM" id="SSF54001">
    <property type="entry name" value="Cysteine proteinases"/>
    <property type="match status" value="1"/>
</dbReference>
<sequence>MLIAKQVVKCPQLSYQEMIDCFTPPIKSSFVDFYNDGASLVDACYFLRERGVLLEKYYPNEGIRPFNEIIRKRRDLDIPESAWTKPIKDFHLFVPETHDLNDPKVIQQICKALDEKPILMGFAIGDDFDESMTNSWCPSHISQSAAPAFHSIASEIAGRLLTYSIDATKGLCCRRSCTYLSRYVLRSAASPLVTAAGFLLLVEGHR</sequence>
<comment type="caution">
    <text evidence="1">The sequence shown here is derived from an EMBL/GenBank/DDBJ whole genome shotgun (WGS) entry which is preliminary data.</text>
</comment>
<evidence type="ECO:0000313" key="2">
    <source>
        <dbReference type="Proteomes" id="UP001187192"/>
    </source>
</evidence>
<organism evidence="1 2">
    <name type="scientific">Ficus carica</name>
    <name type="common">Common fig</name>
    <dbReference type="NCBI Taxonomy" id="3494"/>
    <lineage>
        <taxon>Eukaryota</taxon>
        <taxon>Viridiplantae</taxon>
        <taxon>Streptophyta</taxon>
        <taxon>Embryophyta</taxon>
        <taxon>Tracheophyta</taxon>
        <taxon>Spermatophyta</taxon>
        <taxon>Magnoliopsida</taxon>
        <taxon>eudicotyledons</taxon>
        <taxon>Gunneridae</taxon>
        <taxon>Pentapetalae</taxon>
        <taxon>rosids</taxon>
        <taxon>fabids</taxon>
        <taxon>Rosales</taxon>
        <taxon>Moraceae</taxon>
        <taxon>Ficeae</taxon>
        <taxon>Ficus</taxon>
    </lineage>
</organism>